<dbReference type="EMBL" id="OQ890323">
    <property type="protein sequence ID" value="WLJ26221.1"/>
    <property type="molecule type" value="Genomic_DNA"/>
</dbReference>
<organism evidence="1">
    <name type="scientific">Firmicutes phage HS17</name>
    <dbReference type="NCBI Taxonomy" id="3056395"/>
    <lineage>
        <taxon>Viruses</taxon>
    </lineage>
</organism>
<evidence type="ECO:0000313" key="1">
    <source>
        <dbReference type="EMBL" id="WLJ26221.1"/>
    </source>
</evidence>
<sequence length="64" mass="7730">MKELKTSEAQRRAIENWAKKNPDAKRYHRNKSNARTYARKYAKTLEEVEELVEIFKSENPNYKK</sequence>
<accession>A0AA49X5F0</accession>
<name>A0AA49X5F0_9VIRU</name>
<reference evidence="1" key="1">
    <citation type="submission" date="2023-04" db="EMBL/GenBank/DDBJ databases">
        <title>The human skin virome in hidradenitis suppurativa patients.</title>
        <authorList>
            <person name="Jansen D."/>
        </authorList>
    </citation>
    <scope>NUCLEOTIDE SEQUENCE</scope>
    <source>
        <strain evidence="1">VC4_HSPhageB</strain>
    </source>
</reference>
<protein>
    <submittedName>
        <fullName evidence="1">Uncharacterized protein</fullName>
    </submittedName>
</protein>
<proteinExistence type="predicted"/>